<dbReference type="EMBL" id="CAKOAT010354043">
    <property type="protein sequence ID" value="CAH8363208.1"/>
    <property type="molecule type" value="Genomic_DNA"/>
</dbReference>
<accession>A0ABC8L0H8</accession>
<organism evidence="2 3">
    <name type="scientific">Eruca vesicaria subsp. sativa</name>
    <name type="common">Garden rocket</name>
    <name type="synonym">Eruca sativa</name>
    <dbReference type="NCBI Taxonomy" id="29727"/>
    <lineage>
        <taxon>Eukaryota</taxon>
        <taxon>Viridiplantae</taxon>
        <taxon>Streptophyta</taxon>
        <taxon>Embryophyta</taxon>
        <taxon>Tracheophyta</taxon>
        <taxon>Spermatophyta</taxon>
        <taxon>Magnoliopsida</taxon>
        <taxon>eudicotyledons</taxon>
        <taxon>Gunneridae</taxon>
        <taxon>Pentapetalae</taxon>
        <taxon>rosids</taxon>
        <taxon>malvids</taxon>
        <taxon>Brassicales</taxon>
        <taxon>Brassicaceae</taxon>
        <taxon>Brassiceae</taxon>
        <taxon>Eruca</taxon>
    </lineage>
</organism>
<dbReference type="AlphaFoldDB" id="A0ABC8L0H8"/>
<dbReference type="Proteomes" id="UP001642260">
    <property type="component" value="Unassembled WGS sequence"/>
</dbReference>
<feature type="compositionally biased region" description="Basic and acidic residues" evidence="1">
    <location>
        <begin position="1"/>
        <end position="14"/>
    </location>
</feature>
<reference evidence="2 3" key="1">
    <citation type="submission" date="2022-03" db="EMBL/GenBank/DDBJ databases">
        <authorList>
            <person name="Macdonald S."/>
            <person name="Ahmed S."/>
            <person name="Newling K."/>
        </authorList>
    </citation>
    <scope>NUCLEOTIDE SEQUENCE [LARGE SCALE GENOMIC DNA]</scope>
</reference>
<evidence type="ECO:0000256" key="1">
    <source>
        <dbReference type="SAM" id="MobiDB-lite"/>
    </source>
</evidence>
<gene>
    <name evidence="2" type="ORF">ERUC_LOCUS28964</name>
</gene>
<protein>
    <submittedName>
        <fullName evidence="2">Uncharacterized protein</fullName>
    </submittedName>
</protein>
<proteinExistence type="predicted"/>
<comment type="caution">
    <text evidence="2">The sequence shown here is derived from an EMBL/GenBank/DDBJ whole genome shotgun (WGS) entry which is preliminary data.</text>
</comment>
<name>A0ABC8L0H8_ERUVS</name>
<sequence length="204" mass="23095">MRHFSQRVDRHGRPFGESPSEKLTVPSYKRRSPFAFREEGNKEALQNPQIRSPTDSHSYRRGDKLSPTGLDIIGSKEKAPNNEEELVNTPYTTPVQNPEHQDKEVQNLHDNIMMELQDATLKYLDIPEPIESEARRQRVLEGETHNLMAETAANMLANALKTKPLDSNHAFYAELEAEYPTPPPSPAAGTTLARLILVFNLYSC</sequence>
<evidence type="ECO:0000313" key="2">
    <source>
        <dbReference type="EMBL" id="CAH8363208.1"/>
    </source>
</evidence>
<keyword evidence="3" id="KW-1185">Reference proteome</keyword>
<feature type="compositionally biased region" description="Polar residues" evidence="1">
    <location>
        <begin position="44"/>
        <end position="56"/>
    </location>
</feature>
<evidence type="ECO:0000313" key="3">
    <source>
        <dbReference type="Proteomes" id="UP001642260"/>
    </source>
</evidence>
<feature type="region of interest" description="Disordered" evidence="1">
    <location>
        <begin position="1"/>
        <end position="83"/>
    </location>
</feature>